<evidence type="ECO:0000313" key="2">
    <source>
        <dbReference type="Proteomes" id="UP000002233"/>
    </source>
</evidence>
<dbReference type="HOGENOM" id="CLU_3395167_0_0_9"/>
<reference evidence="1 2" key="2">
    <citation type="journal article" date="2011" name="Microbiology">
        <title>The genome sequence of Bacillus subtilis subsp. spizizenii W23: insights into speciation within the B. subtilis complex and into the history of B. subtilis genetics.</title>
        <authorList>
            <person name="Zeigler D.R."/>
        </authorList>
    </citation>
    <scope>NUCLEOTIDE SEQUENCE [LARGE SCALE GENOMIC DNA]</scope>
    <source>
        <strain evidence="2">ATCC 23059 / NRRL B-14472 / W23</strain>
    </source>
</reference>
<dbReference type="Proteomes" id="UP000002233">
    <property type="component" value="Chromosome"/>
</dbReference>
<protein>
    <submittedName>
        <fullName evidence="1">Uncharacterized protein</fullName>
    </submittedName>
</protein>
<reference key="1">
    <citation type="submission" date="2010-08" db="EMBL/GenBank/DDBJ databases">
        <authorList>
            <person name="Zeigler D.R."/>
        </authorList>
    </citation>
    <scope>NUCLEOTIDE SEQUENCE</scope>
    <source>
        <strain>W23</strain>
    </source>
</reference>
<dbReference type="KEGG" id="bss:BSUW23_12305"/>
<proteinExistence type="predicted"/>
<accession>E0U431</accession>
<dbReference type="EMBL" id="CP002183">
    <property type="protein sequence ID" value="ADM38499.1"/>
    <property type="molecule type" value="Genomic_DNA"/>
</dbReference>
<organism evidence="1 2">
    <name type="scientific">Bacillus spizizenii (strain ATCC 23059 / NRRL B-14472 / W23)</name>
    <name type="common">Bacillus subtilis subsp. spizizenii</name>
    <dbReference type="NCBI Taxonomy" id="655816"/>
    <lineage>
        <taxon>Bacteria</taxon>
        <taxon>Bacillati</taxon>
        <taxon>Bacillota</taxon>
        <taxon>Bacilli</taxon>
        <taxon>Bacillales</taxon>
        <taxon>Bacillaceae</taxon>
        <taxon>Bacillus</taxon>
    </lineage>
</organism>
<dbReference type="AlphaFoldDB" id="E0U431"/>
<name>E0U431_BACSH</name>
<sequence length="31" mass="3512">MITMPDQAFVLLFVLANLAFSDHKIVTNPHK</sequence>
<evidence type="ECO:0000313" key="1">
    <source>
        <dbReference type="EMBL" id="ADM38499.1"/>
    </source>
</evidence>
<gene>
    <name evidence="1" type="ordered locus">BSUW23_12305</name>
</gene>